<dbReference type="Proteomes" id="UP000283095">
    <property type="component" value="Chromosome"/>
</dbReference>
<gene>
    <name evidence="4" type="ORF">BAOM_3969</name>
</gene>
<dbReference type="InterPro" id="IPR007730">
    <property type="entry name" value="SPOR-like_dom"/>
</dbReference>
<organism evidence="4 5">
    <name type="scientific">Peribacillus asahii</name>
    <dbReference type="NCBI Taxonomy" id="228899"/>
    <lineage>
        <taxon>Bacteria</taxon>
        <taxon>Bacillati</taxon>
        <taxon>Bacillota</taxon>
        <taxon>Bacilli</taxon>
        <taxon>Bacillales</taxon>
        <taxon>Bacillaceae</taxon>
        <taxon>Peribacillus</taxon>
    </lineage>
</organism>
<evidence type="ECO:0000313" key="5">
    <source>
        <dbReference type="Proteomes" id="UP000283095"/>
    </source>
</evidence>
<evidence type="ECO:0000256" key="1">
    <source>
        <dbReference type="SAM" id="MobiDB-lite"/>
    </source>
</evidence>
<evidence type="ECO:0000259" key="3">
    <source>
        <dbReference type="PROSITE" id="PS51724"/>
    </source>
</evidence>
<protein>
    <recommendedName>
        <fullName evidence="3">SPOR domain-containing protein</fullName>
    </recommendedName>
</protein>
<feature type="region of interest" description="Disordered" evidence="1">
    <location>
        <begin position="1"/>
        <end position="53"/>
    </location>
</feature>
<dbReference type="InterPro" id="IPR036680">
    <property type="entry name" value="SPOR-like_sf"/>
</dbReference>
<dbReference type="GO" id="GO:0042834">
    <property type="term" value="F:peptidoglycan binding"/>
    <property type="evidence" value="ECO:0007669"/>
    <property type="project" value="InterPro"/>
</dbReference>
<feature type="compositionally biased region" description="Basic and acidic residues" evidence="1">
    <location>
        <begin position="1"/>
        <end position="16"/>
    </location>
</feature>
<dbReference type="AlphaFoldDB" id="A0A3Q9RRH7"/>
<feature type="domain" description="SPOR" evidence="3">
    <location>
        <begin position="143"/>
        <end position="217"/>
    </location>
</feature>
<dbReference type="PROSITE" id="PS51724">
    <property type="entry name" value="SPOR"/>
    <property type="match status" value="1"/>
</dbReference>
<accession>A0A3Q9RRH7</accession>
<dbReference type="KEGG" id="pasa:BAOM_3969"/>
<evidence type="ECO:0000313" key="4">
    <source>
        <dbReference type="EMBL" id="AZV44578.1"/>
    </source>
</evidence>
<dbReference type="SUPFAM" id="SSF110997">
    <property type="entry name" value="Sporulation related repeat"/>
    <property type="match status" value="1"/>
</dbReference>
<keyword evidence="2" id="KW-0472">Membrane</keyword>
<keyword evidence="2" id="KW-1133">Transmembrane helix</keyword>
<dbReference type="EMBL" id="CP026095">
    <property type="protein sequence ID" value="AZV44578.1"/>
    <property type="molecule type" value="Genomic_DNA"/>
</dbReference>
<proteinExistence type="predicted"/>
<evidence type="ECO:0000256" key="2">
    <source>
        <dbReference type="SAM" id="Phobius"/>
    </source>
</evidence>
<keyword evidence="2" id="KW-0812">Transmembrane</keyword>
<sequence length="303" mass="33254">MEKNAAKGGENVDKSNQENGFTIKINGQEKSFKEHSAAPIEEGRTEAAAVESPDESFDWVLPNEIIPAPNSKKKGKIHPYPQPRRPWKLKTPFILAIVAIVVGTSLGVLAIRTITAEQTVTPPIEVEEETPAVVPPVEQTSKGATVQTFLVQGGVFSTEEAAKEVQATLQAKKLPAEVFKMENEYYLFLGVAESLAATKELALEYKTQDVDVFWKEIRFKAKIAEDDAAVDVYSSLAELSAAKLRNTDSSVDLQQVTKQLNGVQLSGNKEGKKRLMEASELLQKNQASEAQEKLLLFLQTIVS</sequence>
<name>A0A3Q9RRH7_9BACI</name>
<feature type="compositionally biased region" description="Basic and acidic residues" evidence="1">
    <location>
        <begin position="30"/>
        <end position="45"/>
    </location>
</feature>
<reference evidence="4 5" key="1">
    <citation type="submission" date="2018-01" db="EMBL/GenBank/DDBJ databases">
        <title>Bacillus asahii Genome sequencing and assembly.</title>
        <authorList>
            <person name="Jiang H."/>
            <person name="Feng Y."/>
            <person name="Zhao F."/>
            <person name="Lin X."/>
        </authorList>
    </citation>
    <scope>NUCLEOTIDE SEQUENCE [LARGE SCALE GENOMIC DNA]</scope>
    <source>
        <strain evidence="4 5">OM18</strain>
    </source>
</reference>
<feature type="transmembrane region" description="Helical" evidence="2">
    <location>
        <begin position="93"/>
        <end position="111"/>
    </location>
</feature>